<evidence type="ECO:0008006" key="3">
    <source>
        <dbReference type="Google" id="ProtNLM"/>
    </source>
</evidence>
<evidence type="ECO:0000313" key="1">
    <source>
        <dbReference type="EMBL" id="CAF9909597.1"/>
    </source>
</evidence>
<dbReference type="CDD" id="cd02440">
    <property type="entry name" value="AdoMet_MTases"/>
    <property type="match status" value="1"/>
</dbReference>
<dbReference type="AlphaFoldDB" id="A0A8H3EP84"/>
<protein>
    <recommendedName>
        <fullName evidence="3">Methyltransferase domain-containing protein</fullName>
    </recommendedName>
</protein>
<dbReference type="PANTHER" id="PTHR43591">
    <property type="entry name" value="METHYLTRANSFERASE"/>
    <property type="match status" value="1"/>
</dbReference>
<organism evidence="1 2">
    <name type="scientific">Heterodermia speciosa</name>
    <dbReference type="NCBI Taxonomy" id="116794"/>
    <lineage>
        <taxon>Eukaryota</taxon>
        <taxon>Fungi</taxon>
        <taxon>Dikarya</taxon>
        <taxon>Ascomycota</taxon>
        <taxon>Pezizomycotina</taxon>
        <taxon>Lecanoromycetes</taxon>
        <taxon>OSLEUM clade</taxon>
        <taxon>Lecanoromycetidae</taxon>
        <taxon>Caliciales</taxon>
        <taxon>Physciaceae</taxon>
        <taxon>Heterodermia</taxon>
    </lineage>
</organism>
<dbReference type="Pfam" id="PF13489">
    <property type="entry name" value="Methyltransf_23"/>
    <property type="match status" value="1"/>
</dbReference>
<dbReference type="InterPro" id="IPR029063">
    <property type="entry name" value="SAM-dependent_MTases_sf"/>
</dbReference>
<name>A0A8H3EP84_9LECA</name>
<dbReference type="OrthoDB" id="10017101at2759"/>
<reference evidence="1" key="1">
    <citation type="submission" date="2021-03" db="EMBL/GenBank/DDBJ databases">
        <authorList>
            <person name="Tagirdzhanova G."/>
        </authorList>
    </citation>
    <scope>NUCLEOTIDE SEQUENCE</scope>
</reference>
<sequence length="297" mass="33455">MSQSESPDHNHIQYYLPSNDAAEFDRLEDQAIAYNELMSQKIVHAPLHEPQKILEVGCGTGNVCRQLAQQYPEATVLGVDITPVPPFANTPPNISYIKGDIKQVASSDPRLISGDLDYIYERLLISGMTSWPSHIRKMAALLRSGGYLEMHEAACRWYKCSSASPLVPHDDDHEISADWPWWATVLRGAEQLGLDFDIGCNAQRYMRDAGLVDVVVKRYVVPLGTWLAGERPETRSLGAQQGESLREVFMDHVLPGVTRGLGIAAEDMRRMREESRRCLENGEGKYWYFYVTVGRKV</sequence>
<gene>
    <name evidence="1" type="ORF">HETSPECPRED_009471</name>
</gene>
<dbReference type="Gene3D" id="3.40.50.150">
    <property type="entry name" value="Vaccinia Virus protein VP39"/>
    <property type="match status" value="1"/>
</dbReference>
<dbReference type="GO" id="GO:0008168">
    <property type="term" value="F:methyltransferase activity"/>
    <property type="evidence" value="ECO:0007669"/>
    <property type="project" value="TreeGrafter"/>
</dbReference>
<dbReference type="Proteomes" id="UP000664521">
    <property type="component" value="Unassembled WGS sequence"/>
</dbReference>
<dbReference type="EMBL" id="CAJPDS010000008">
    <property type="protein sequence ID" value="CAF9909597.1"/>
    <property type="molecule type" value="Genomic_DNA"/>
</dbReference>
<dbReference type="SUPFAM" id="SSF53335">
    <property type="entry name" value="S-adenosyl-L-methionine-dependent methyltransferases"/>
    <property type="match status" value="1"/>
</dbReference>
<comment type="caution">
    <text evidence="1">The sequence shown here is derived from an EMBL/GenBank/DDBJ whole genome shotgun (WGS) entry which is preliminary data.</text>
</comment>
<keyword evidence="2" id="KW-1185">Reference proteome</keyword>
<evidence type="ECO:0000313" key="2">
    <source>
        <dbReference type="Proteomes" id="UP000664521"/>
    </source>
</evidence>
<accession>A0A8H3EP84</accession>
<proteinExistence type="predicted"/>
<dbReference type="PANTHER" id="PTHR43591:SF24">
    <property type="entry name" value="2-METHOXY-6-POLYPRENYL-1,4-BENZOQUINOL METHYLASE, MITOCHONDRIAL"/>
    <property type="match status" value="1"/>
</dbReference>